<organism evidence="2 3">
    <name type="scientific">Sediminicola arcticus</name>
    <dbReference type="NCBI Taxonomy" id="1574308"/>
    <lineage>
        <taxon>Bacteria</taxon>
        <taxon>Pseudomonadati</taxon>
        <taxon>Bacteroidota</taxon>
        <taxon>Flavobacteriia</taxon>
        <taxon>Flavobacteriales</taxon>
        <taxon>Flavobacteriaceae</taxon>
        <taxon>Sediminicola</taxon>
    </lineage>
</organism>
<sequence length="338" mass="36871">MKKIFLLLCLTKIMVSSAQSNPNDIFAAGINDAEQFLNDYLNPVSEGALYSISNGWYNTADAKPLLGFEISLIGNMTSFKNKDDKQSFVLNTADYENLQFVDGSSSRSVSTALGDIEGVRVFVEGEVAPGFTTREEFDLPSGLAAEGINFVPSAFLQVSMGLIKGTEIKVRFLPKIDTEDVAVGLYGVGIQHELTKHLPADKILPIAVSAVVGYTHLNGTYDFTNTNVVQGENQKVDTKMDTWAFQAIVSTKLPIINFYGGLGYITGKSNTDILGTYRVQSGPFQSQTYTDPFSFKSEVSGVTANIGTKLKLGFFRLNVDYTIAEFNNLAVGINFGFR</sequence>
<reference evidence="2 3" key="1">
    <citation type="submission" date="2024-07" db="EMBL/GenBank/DDBJ databases">
        <title>The genome sequence of type strain Sediminicola arcticus GDMCC 1.2805.</title>
        <authorList>
            <person name="Liu Y."/>
        </authorList>
    </citation>
    <scope>NUCLEOTIDE SEQUENCE [LARGE SCALE GENOMIC DNA]</scope>
    <source>
        <strain evidence="2 3">GDMCC 1.2805</strain>
    </source>
</reference>
<name>A0ABV2SS66_9FLAO</name>
<protein>
    <submittedName>
        <fullName evidence="2">DUF6588 family protein</fullName>
    </submittedName>
</protein>
<evidence type="ECO:0000313" key="3">
    <source>
        <dbReference type="Proteomes" id="UP001549799"/>
    </source>
</evidence>
<keyword evidence="1" id="KW-0732">Signal</keyword>
<proteinExistence type="predicted"/>
<feature type="signal peptide" evidence="1">
    <location>
        <begin position="1"/>
        <end position="18"/>
    </location>
</feature>
<dbReference type="Proteomes" id="UP001549799">
    <property type="component" value="Unassembled WGS sequence"/>
</dbReference>
<dbReference type="RefSeq" id="WP_354614389.1">
    <property type="nucleotide sequence ID" value="NZ_JBEXAE010000002.1"/>
</dbReference>
<dbReference type="EMBL" id="JBEXAE010000002">
    <property type="protein sequence ID" value="MET6990001.1"/>
    <property type="molecule type" value="Genomic_DNA"/>
</dbReference>
<dbReference type="Pfam" id="PF20230">
    <property type="entry name" value="DUF6588"/>
    <property type="match status" value="1"/>
</dbReference>
<accession>A0ABV2SS66</accession>
<comment type="caution">
    <text evidence="2">The sequence shown here is derived from an EMBL/GenBank/DDBJ whole genome shotgun (WGS) entry which is preliminary data.</text>
</comment>
<feature type="chain" id="PRO_5045099972" evidence="1">
    <location>
        <begin position="19"/>
        <end position="338"/>
    </location>
</feature>
<evidence type="ECO:0000256" key="1">
    <source>
        <dbReference type="SAM" id="SignalP"/>
    </source>
</evidence>
<keyword evidence="3" id="KW-1185">Reference proteome</keyword>
<gene>
    <name evidence="2" type="ORF">ABXZ36_05005</name>
</gene>
<evidence type="ECO:0000313" key="2">
    <source>
        <dbReference type="EMBL" id="MET6990001.1"/>
    </source>
</evidence>
<dbReference type="InterPro" id="IPR046495">
    <property type="entry name" value="DUF6588"/>
</dbReference>